<name>A0A1F7Z093_9BACT</name>
<accession>A0A1F7Z093</accession>
<dbReference type="Gene3D" id="3.30.200.150">
    <property type="match status" value="1"/>
</dbReference>
<organism evidence="2 3">
    <name type="scientific">Candidatus Woesebacteria bacterium RIFCSPHIGHO2_02_FULL_39_13</name>
    <dbReference type="NCBI Taxonomy" id="1802505"/>
    <lineage>
        <taxon>Bacteria</taxon>
        <taxon>Candidatus Woeseibacteriota</taxon>
    </lineage>
</organism>
<dbReference type="Gene3D" id="3.90.1200.10">
    <property type="match status" value="1"/>
</dbReference>
<protein>
    <recommendedName>
        <fullName evidence="1">Aminoglycoside phosphotransferase domain-containing protein</fullName>
    </recommendedName>
</protein>
<reference evidence="2 3" key="1">
    <citation type="journal article" date="2016" name="Nat. Commun.">
        <title>Thousands of microbial genomes shed light on interconnected biogeochemical processes in an aquifer system.</title>
        <authorList>
            <person name="Anantharaman K."/>
            <person name="Brown C.T."/>
            <person name="Hug L.A."/>
            <person name="Sharon I."/>
            <person name="Castelle C.J."/>
            <person name="Probst A.J."/>
            <person name="Thomas B.C."/>
            <person name="Singh A."/>
            <person name="Wilkins M.J."/>
            <person name="Karaoz U."/>
            <person name="Brodie E.L."/>
            <person name="Williams K.H."/>
            <person name="Hubbard S.S."/>
            <person name="Banfield J.F."/>
        </authorList>
    </citation>
    <scope>NUCLEOTIDE SEQUENCE [LARGE SCALE GENOMIC DNA]</scope>
</reference>
<sequence length="293" mass="33153">MMEALQVNPEVENVAVSLLGNGDLQIRKIATGRDSTSYKIESANGDYVLRTAGSRGNYDVEHYILRLLKEKGIRVPVPVAESVDFLKYPFAFSLEEKLPGVSLAEAEKENWPQVIKEVGEQMAIVYDLKFPGFGSIDAKYFRKTGQIQGSKSLWSDYLLQSYDRRTDRVRKKFKADQKAGFIGSRLSNEQKEKLTIVVNNIDRVRDEILSARQTLDIKQGRLIHGDISAMHILVVKNKLSGILDFNDAKIGDPLYDIAIFSVGTKGDYYKDLMSGAALRFDENRFHLYRLMTS</sequence>
<dbReference type="InterPro" id="IPR051678">
    <property type="entry name" value="AGP_Transferase"/>
</dbReference>
<dbReference type="Proteomes" id="UP000177169">
    <property type="component" value="Unassembled WGS sequence"/>
</dbReference>
<gene>
    <name evidence="2" type="ORF">A3D01_04790</name>
</gene>
<feature type="domain" description="Aminoglycoside phosphotransferase" evidence="1">
    <location>
        <begin position="26"/>
        <end position="261"/>
    </location>
</feature>
<feature type="non-terminal residue" evidence="2">
    <location>
        <position position="293"/>
    </location>
</feature>
<dbReference type="STRING" id="1802505.A3D01_04790"/>
<evidence type="ECO:0000313" key="3">
    <source>
        <dbReference type="Proteomes" id="UP000177169"/>
    </source>
</evidence>
<evidence type="ECO:0000313" key="2">
    <source>
        <dbReference type="EMBL" id="OGM32864.1"/>
    </source>
</evidence>
<dbReference type="EMBL" id="MGGR01000027">
    <property type="protein sequence ID" value="OGM32864.1"/>
    <property type="molecule type" value="Genomic_DNA"/>
</dbReference>
<evidence type="ECO:0000259" key="1">
    <source>
        <dbReference type="Pfam" id="PF01636"/>
    </source>
</evidence>
<dbReference type="SUPFAM" id="SSF56112">
    <property type="entry name" value="Protein kinase-like (PK-like)"/>
    <property type="match status" value="1"/>
</dbReference>
<proteinExistence type="predicted"/>
<dbReference type="PANTHER" id="PTHR21310">
    <property type="entry name" value="AMINOGLYCOSIDE PHOSPHOTRANSFERASE-RELATED-RELATED"/>
    <property type="match status" value="1"/>
</dbReference>
<dbReference type="InterPro" id="IPR011009">
    <property type="entry name" value="Kinase-like_dom_sf"/>
</dbReference>
<dbReference type="Pfam" id="PF01636">
    <property type="entry name" value="APH"/>
    <property type="match status" value="1"/>
</dbReference>
<dbReference type="InterPro" id="IPR002575">
    <property type="entry name" value="Aminoglycoside_PTrfase"/>
</dbReference>
<dbReference type="AlphaFoldDB" id="A0A1F7Z093"/>
<comment type="caution">
    <text evidence="2">The sequence shown here is derived from an EMBL/GenBank/DDBJ whole genome shotgun (WGS) entry which is preliminary data.</text>
</comment>